<evidence type="ECO:0000256" key="3">
    <source>
        <dbReference type="ARBA" id="ARBA00012886"/>
    </source>
</evidence>
<evidence type="ECO:0000256" key="1">
    <source>
        <dbReference type="ARBA" id="ARBA00004239"/>
    </source>
</evidence>
<dbReference type="InterPro" id="IPR029062">
    <property type="entry name" value="Class_I_gatase-like"/>
</dbReference>
<evidence type="ECO:0000256" key="9">
    <source>
        <dbReference type="SAM" id="SignalP"/>
    </source>
</evidence>
<proteinExistence type="inferred from homology"/>
<comment type="subcellular location">
    <subcellularLocation>
        <location evidence="1">Secreted</location>
        <location evidence="1">Extracellular space</location>
    </subcellularLocation>
</comment>
<evidence type="ECO:0000256" key="4">
    <source>
        <dbReference type="ARBA" id="ARBA00022525"/>
    </source>
</evidence>
<dbReference type="GO" id="GO:0034722">
    <property type="term" value="F:gamma-glutamyl-peptidase activity"/>
    <property type="evidence" value="ECO:0007669"/>
    <property type="project" value="UniProtKB-UniRule"/>
</dbReference>
<evidence type="ECO:0000256" key="2">
    <source>
        <dbReference type="ARBA" id="ARBA00011083"/>
    </source>
</evidence>
<comment type="similarity">
    <text evidence="2">Belongs to the peptidase C26 family.</text>
</comment>
<keyword evidence="5 9" id="KW-0732">Signal</keyword>
<feature type="chain" id="PRO_5043395350" description="folate gamma-glutamyl hydrolase" evidence="9">
    <location>
        <begin position="24"/>
        <end position="317"/>
    </location>
</feature>
<feature type="signal peptide" evidence="9">
    <location>
        <begin position="1"/>
        <end position="23"/>
    </location>
</feature>
<dbReference type="Pfam" id="PF07722">
    <property type="entry name" value="Peptidase_C26"/>
    <property type="match status" value="1"/>
</dbReference>
<dbReference type="InterPro" id="IPR015527">
    <property type="entry name" value="Pept_C26_g-glut_hydrolase"/>
</dbReference>
<name>A0AAV7ZC85_9EUKA</name>
<accession>A0AAV7ZC85</accession>
<gene>
    <name evidence="10" type="ORF">M0812_16994</name>
</gene>
<dbReference type="AlphaFoldDB" id="A0AAV7ZC85"/>
<dbReference type="GO" id="GO:0005576">
    <property type="term" value="C:extracellular region"/>
    <property type="evidence" value="ECO:0007669"/>
    <property type="project" value="UniProtKB-SubCell"/>
</dbReference>
<evidence type="ECO:0000256" key="5">
    <source>
        <dbReference type="ARBA" id="ARBA00022729"/>
    </source>
</evidence>
<dbReference type="EC" id="3.4.19.9" evidence="3 8"/>
<dbReference type="PROSITE" id="PS51275">
    <property type="entry name" value="PEPTIDASE_C26_GGH"/>
    <property type="match status" value="1"/>
</dbReference>
<organism evidence="10 11">
    <name type="scientific">Anaeramoeba flamelloides</name>
    <dbReference type="NCBI Taxonomy" id="1746091"/>
    <lineage>
        <taxon>Eukaryota</taxon>
        <taxon>Metamonada</taxon>
        <taxon>Anaeramoebidae</taxon>
        <taxon>Anaeramoeba</taxon>
    </lineage>
</organism>
<comment type="catalytic activity">
    <reaction evidence="8">
        <text>(6S)-5,6,7,8-tetrahydrofolyl-(gamma-L-Glu)(n) + (n-1) H2O = (6S)-5,6,7,8-tetrahydrofolate + (n-1) L-glutamate</text>
        <dbReference type="Rhea" id="RHEA:56784"/>
        <dbReference type="Rhea" id="RHEA-COMP:14738"/>
        <dbReference type="ChEBI" id="CHEBI:15377"/>
        <dbReference type="ChEBI" id="CHEBI:29985"/>
        <dbReference type="ChEBI" id="CHEBI:57453"/>
        <dbReference type="ChEBI" id="CHEBI:141005"/>
        <dbReference type="EC" id="3.4.19.9"/>
    </reaction>
</comment>
<dbReference type="GO" id="GO:0046900">
    <property type="term" value="P:tetrahydrofolylpolyglutamate metabolic process"/>
    <property type="evidence" value="ECO:0007669"/>
    <property type="project" value="TreeGrafter"/>
</dbReference>
<sequence>MNFPFFRLLFLFIIFSIFSTCKTSPSHPIIGILTQPTTNYPDFGKVYVPSSYVKWIEASGGKAVYIDYQLSHSELEQLFNKVNGLVFIGGGLDIDPHIKYIDSAWYLFNLTKQAYDKHNEWVPIWGTCLGFQMLSVFSTGDLDFLDRFDSWDMALPLNFTTQLKESRIFKGIPSSYLNYFQKYNVTINWHTYGVTSGYQTKHKESFQKYSSFFRIVSNNSGRKGKNFVSTIESYRYPIYGSQWHPECVNYGGGEHVAVDYPRAVSCSSYVGQFFINEARKNSHSFGSLENAWDLLFLNKCPIFDKNLFSSYESVYFW</sequence>
<dbReference type="PANTHER" id="PTHR11315">
    <property type="entry name" value="PROTEASE FAMILY C26 GAMMA-GLUTAMYL HYDROLASE"/>
    <property type="match status" value="1"/>
</dbReference>
<dbReference type="PANTHER" id="PTHR11315:SF0">
    <property type="entry name" value="FOLATE GAMMA-GLUTAMYL HYDROLASE"/>
    <property type="match status" value="1"/>
</dbReference>
<dbReference type="InterPro" id="IPR011697">
    <property type="entry name" value="Peptidase_C26"/>
</dbReference>
<feature type="active site" description="Nucleophile" evidence="7 8">
    <location>
        <position position="128"/>
    </location>
</feature>
<dbReference type="Proteomes" id="UP001146793">
    <property type="component" value="Unassembled WGS sequence"/>
</dbReference>
<evidence type="ECO:0000313" key="11">
    <source>
        <dbReference type="Proteomes" id="UP001146793"/>
    </source>
</evidence>
<feature type="active site" evidence="8">
    <location>
        <position position="244"/>
    </location>
</feature>
<evidence type="ECO:0000256" key="8">
    <source>
        <dbReference type="PROSITE-ProRule" id="PRU00607"/>
    </source>
</evidence>
<dbReference type="Gene3D" id="3.40.50.880">
    <property type="match status" value="1"/>
</dbReference>
<dbReference type="GO" id="GO:0005773">
    <property type="term" value="C:vacuole"/>
    <property type="evidence" value="ECO:0007669"/>
    <property type="project" value="TreeGrafter"/>
</dbReference>
<comment type="caution">
    <text evidence="10">The sequence shown here is derived from an EMBL/GenBank/DDBJ whole genome shotgun (WGS) entry which is preliminary data.</text>
</comment>
<evidence type="ECO:0000256" key="6">
    <source>
        <dbReference type="ARBA" id="ARBA00022801"/>
    </source>
</evidence>
<dbReference type="SUPFAM" id="SSF52317">
    <property type="entry name" value="Class I glutamine amidotransferase-like"/>
    <property type="match status" value="1"/>
</dbReference>
<evidence type="ECO:0000256" key="7">
    <source>
        <dbReference type="PIRSR" id="PIRSR615527-1"/>
    </source>
</evidence>
<keyword evidence="4" id="KW-0964">Secreted</keyword>
<protein>
    <recommendedName>
        <fullName evidence="3 8">folate gamma-glutamyl hydrolase</fullName>
        <ecNumber evidence="3 8">3.4.19.9</ecNumber>
    </recommendedName>
</protein>
<dbReference type="GO" id="GO:0006508">
    <property type="term" value="P:proteolysis"/>
    <property type="evidence" value="ECO:0007669"/>
    <property type="project" value="UniProtKB-KW"/>
</dbReference>
<keyword evidence="6 8" id="KW-0378">Hydrolase</keyword>
<keyword evidence="10" id="KW-0645">Protease</keyword>
<evidence type="ECO:0000313" key="10">
    <source>
        <dbReference type="EMBL" id="KAJ3437823.1"/>
    </source>
</evidence>
<dbReference type="EMBL" id="JANTQA010000033">
    <property type="protein sequence ID" value="KAJ3437823.1"/>
    <property type="molecule type" value="Genomic_DNA"/>
</dbReference>
<feature type="active site" description="Proton donor" evidence="7">
    <location>
        <position position="244"/>
    </location>
</feature>
<reference evidence="10" key="1">
    <citation type="submission" date="2022-08" db="EMBL/GenBank/DDBJ databases">
        <title>Novel sulphate-reducing endosymbionts in the free-living metamonad Anaeramoeba.</title>
        <authorList>
            <person name="Jerlstrom-Hultqvist J."/>
            <person name="Cepicka I."/>
            <person name="Gallot-Lavallee L."/>
            <person name="Salas-Leiva D."/>
            <person name="Curtis B.A."/>
            <person name="Zahonova K."/>
            <person name="Pipaliya S."/>
            <person name="Dacks J."/>
            <person name="Roger A.J."/>
        </authorList>
    </citation>
    <scope>NUCLEOTIDE SEQUENCE</scope>
    <source>
        <strain evidence="10">Busselton2</strain>
    </source>
</reference>
<dbReference type="PROSITE" id="PS51273">
    <property type="entry name" value="GATASE_TYPE_1"/>
    <property type="match status" value="1"/>
</dbReference>